<dbReference type="EMBL" id="JAHQCR010000022">
    <property type="protein sequence ID" value="MBU9720863.1"/>
    <property type="molecule type" value="Genomic_DNA"/>
</dbReference>
<name>A0ABS6JQN4_9BACI</name>
<accession>A0ABS6JQN4</accession>
<organism evidence="2 3">
    <name type="scientific">Evansella alkalicola</name>
    <dbReference type="NCBI Taxonomy" id="745819"/>
    <lineage>
        <taxon>Bacteria</taxon>
        <taxon>Bacillati</taxon>
        <taxon>Bacillota</taxon>
        <taxon>Bacilli</taxon>
        <taxon>Bacillales</taxon>
        <taxon>Bacillaceae</taxon>
        <taxon>Evansella</taxon>
    </lineage>
</organism>
<feature type="transmembrane region" description="Helical" evidence="1">
    <location>
        <begin position="43"/>
        <end position="60"/>
    </location>
</feature>
<keyword evidence="1" id="KW-0812">Transmembrane</keyword>
<proteinExistence type="predicted"/>
<keyword evidence="1" id="KW-1133">Transmembrane helix</keyword>
<keyword evidence="3" id="KW-1185">Reference proteome</keyword>
<gene>
    <name evidence="2" type="ORF">KS407_05300</name>
</gene>
<protein>
    <submittedName>
        <fullName evidence="2">Uncharacterized protein</fullName>
    </submittedName>
</protein>
<evidence type="ECO:0000313" key="3">
    <source>
        <dbReference type="Proteomes" id="UP000790580"/>
    </source>
</evidence>
<dbReference type="Proteomes" id="UP000790580">
    <property type="component" value="Unassembled WGS sequence"/>
</dbReference>
<evidence type="ECO:0000256" key="1">
    <source>
        <dbReference type="SAM" id="Phobius"/>
    </source>
</evidence>
<dbReference type="RefSeq" id="WP_088074304.1">
    <property type="nucleotide sequence ID" value="NZ_JAHQCR010000022.1"/>
</dbReference>
<reference evidence="2 3" key="1">
    <citation type="submission" date="2021-06" db="EMBL/GenBank/DDBJ databases">
        <title>Bacillus sp. RD4P76, an endophyte from a halophyte.</title>
        <authorList>
            <person name="Sun J.-Q."/>
        </authorList>
    </citation>
    <scope>NUCLEOTIDE SEQUENCE [LARGE SCALE GENOMIC DNA]</scope>
    <source>
        <strain evidence="2 3">JCM 17098</strain>
    </source>
</reference>
<feature type="transmembrane region" description="Helical" evidence="1">
    <location>
        <begin position="16"/>
        <end position="37"/>
    </location>
</feature>
<keyword evidence="1" id="KW-0472">Membrane</keyword>
<evidence type="ECO:0000313" key="2">
    <source>
        <dbReference type="EMBL" id="MBU9720863.1"/>
    </source>
</evidence>
<comment type="caution">
    <text evidence="2">The sequence shown here is derived from an EMBL/GenBank/DDBJ whole genome shotgun (WGS) entry which is preliminary data.</text>
</comment>
<sequence>MEKLDKQSQKNLTEAYHVLGNVVMVCALSFIVLFYSMESIPSWSYGIVVSLSGIIVINLCRKITLKQMYGINFLLILICFLI</sequence>